<reference evidence="1" key="1">
    <citation type="journal article" date="2025" name="Int. J. Syst. Evol. Microbiol.">
        <title>Inconstantimicrobium mannanitabidum sp. nov., a novel member of the family Clostridiaceae isolated from anoxic soil under the treatment of reductive soil disinfestation.</title>
        <authorList>
            <person name="Ueki A."/>
            <person name="Tonouchi A."/>
            <person name="Honma S."/>
            <person name="Kaku N."/>
            <person name="Ueki K."/>
        </authorList>
    </citation>
    <scope>NUCLEOTIDE SEQUENCE</scope>
    <source>
        <strain evidence="1">TW13</strain>
    </source>
</reference>
<comment type="caution">
    <text evidence="1">The sequence shown here is derived from an EMBL/GenBank/DDBJ whole genome shotgun (WGS) entry which is preliminary data.</text>
</comment>
<dbReference type="EMBL" id="BROD01000001">
    <property type="protein sequence ID" value="GKX65331.1"/>
    <property type="molecule type" value="Genomic_DNA"/>
</dbReference>
<accession>A0ACB5R8G7</accession>
<proteinExistence type="predicted"/>
<evidence type="ECO:0000313" key="1">
    <source>
        <dbReference type="EMBL" id="GKX65331.1"/>
    </source>
</evidence>
<gene>
    <name evidence="1" type="ORF">rsdtw13_05890</name>
</gene>
<keyword evidence="1" id="KW-0223">Dioxygenase</keyword>
<keyword evidence="1" id="KW-0560">Oxidoreductase</keyword>
<name>A0ACB5R8G7_9CLOT</name>
<sequence>MESNENKFGLLEKMPVLFVGHGSPMNAIEDNMYSMNWEKVARKIPKPKAILSISAHWYTNGTRMTDAKHPKMVYDMYGFPDELYQIVYKSDGAPELAHLTGKLISRDVKIDNSWGYDHGTWSILNRMYPEADIPVYQLSIDSTADAEVCFQIGKQISSLREKGVLILASGNVVHNLSAINWDMDGGYDWAEEFDNYIKDKIVSRQFQDIINYRNAGKSASLAVPTPDHFYPLVYILGTLTDNDKVEIFNDCCELGSLSMTSYLFN</sequence>
<dbReference type="Proteomes" id="UP001058074">
    <property type="component" value="Unassembled WGS sequence"/>
</dbReference>
<protein>
    <submittedName>
        <fullName evidence="1">Dioxygenase</fullName>
    </submittedName>
</protein>
<organism evidence="1 2">
    <name type="scientific">Inconstantimicrobium mannanitabidum</name>
    <dbReference type="NCBI Taxonomy" id="1604901"/>
    <lineage>
        <taxon>Bacteria</taxon>
        <taxon>Bacillati</taxon>
        <taxon>Bacillota</taxon>
        <taxon>Clostridia</taxon>
        <taxon>Eubacteriales</taxon>
        <taxon>Clostridiaceae</taxon>
        <taxon>Inconstantimicrobium</taxon>
    </lineage>
</organism>
<evidence type="ECO:0000313" key="2">
    <source>
        <dbReference type="Proteomes" id="UP001058074"/>
    </source>
</evidence>
<keyword evidence="2" id="KW-1185">Reference proteome</keyword>